<dbReference type="GO" id="GO:0005829">
    <property type="term" value="C:cytosol"/>
    <property type="evidence" value="ECO:0007669"/>
    <property type="project" value="TreeGrafter"/>
</dbReference>
<dbReference type="PRINTS" id="PR01040">
    <property type="entry name" value="TRNASYNTHTYR"/>
</dbReference>
<dbReference type="Proteomes" id="UP000005627">
    <property type="component" value="Chromosome 1"/>
</dbReference>
<dbReference type="PROSITE" id="PS00178">
    <property type="entry name" value="AA_TRNA_LIGASE_I"/>
    <property type="match status" value="1"/>
</dbReference>
<dbReference type="InterPro" id="IPR002307">
    <property type="entry name" value="Tyr-tRNA-ligase"/>
</dbReference>
<dbReference type="SUPFAM" id="SSF52374">
    <property type="entry name" value="Nucleotidylyl transferase"/>
    <property type="match status" value="1"/>
</dbReference>
<dbReference type="RefSeq" id="XP_003679064.1">
    <property type="nucleotide sequence ID" value="XM_003679016.1"/>
</dbReference>
<dbReference type="GO" id="GO:0070184">
    <property type="term" value="P:mitochondrial tyrosyl-tRNA aminoacylation"/>
    <property type="evidence" value="ECO:0007669"/>
    <property type="project" value="EnsemblFungi"/>
</dbReference>
<proteinExistence type="inferred from homology"/>
<keyword evidence="5 14" id="KW-0436">Ligase</keyword>
<keyword evidence="16" id="KW-1185">Reference proteome</keyword>
<evidence type="ECO:0000313" key="15">
    <source>
        <dbReference type="EMBL" id="CCE89853.1"/>
    </source>
</evidence>
<dbReference type="GO" id="GO:0004831">
    <property type="term" value="F:tyrosine-tRNA ligase activity"/>
    <property type="evidence" value="ECO:0007669"/>
    <property type="project" value="UniProtKB-EC"/>
</dbReference>
<comment type="subcellular location">
    <subcellularLocation>
        <location evidence="2">Mitochondrion</location>
    </subcellularLocation>
</comment>
<evidence type="ECO:0000256" key="13">
    <source>
        <dbReference type="ARBA" id="ARBA00048248"/>
    </source>
</evidence>
<sequence>MPSFVGCMARRLFSCGRVSRKNVLEELRQRGLVSQVSQPESLLYEKLATGQKLRLYCGADPTAKSLHLGNMVPLMILLNFYVRGHDVVALVGGATGRVGDPSGRKTERDSMEEDARLNNIKHIQLQFERFFRNGLEYYQAKQESSTQPGQFIPQDNYEWWKDVKMLDFLSKYGRHIRIQSMLSRDSVSARLGSSEGLGFNEFTYQILQAYDFYHLYKEKNVTVQIGGNDQWGNITAGIDLIGRLDPLASKTPAFGLTAPLLTTSTGEKFGKSAGNAVFIDPEINSYFDIYQFFYNTADADVRGFLKIFTLLPVETIEEAVKRHLQQPHLREAQKLLAKEVTDLLHGPGTGRDAQTLSDIIFGVSEGNEFLSSIELIKIFERARMLQHASKSESLVSLISRLNKSSKSAAARMLKQGSIYLGPARTKATEDTSDWAPHLIDDNVLILRIGKQKCYLIQMD</sequence>
<dbReference type="eggNOG" id="KOG2623">
    <property type="taxonomic scope" value="Eukaryota"/>
</dbReference>
<dbReference type="GO" id="GO:0005739">
    <property type="term" value="C:mitochondrion"/>
    <property type="evidence" value="ECO:0007669"/>
    <property type="project" value="UniProtKB-SubCell"/>
</dbReference>
<evidence type="ECO:0000256" key="4">
    <source>
        <dbReference type="ARBA" id="ARBA00013160"/>
    </source>
</evidence>
<dbReference type="STRING" id="1076872.G8ZMK9"/>
<dbReference type="AlphaFoldDB" id="G8ZMK9"/>
<evidence type="ECO:0000256" key="6">
    <source>
        <dbReference type="ARBA" id="ARBA00022741"/>
    </source>
</evidence>
<dbReference type="FunFam" id="3.40.50.620:FF:000158">
    <property type="entry name" value="Tyrosine--tRNA ligase"/>
    <property type="match status" value="1"/>
</dbReference>
<dbReference type="OrthoDB" id="337870at2759"/>
<keyword evidence="11 14" id="KW-0030">Aminoacyl-tRNA synthetase</keyword>
<accession>G8ZMK9</accession>
<dbReference type="InterPro" id="IPR001412">
    <property type="entry name" value="aa-tRNA-synth_I_CS"/>
</dbReference>
<dbReference type="Gene3D" id="3.10.290.10">
    <property type="entry name" value="RNA-binding S4 domain"/>
    <property type="match status" value="1"/>
</dbReference>
<dbReference type="HOGENOM" id="CLU_024003_0_0_1"/>
<dbReference type="FunCoup" id="G8ZMK9">
    <property type="interactions" value="707"/>
</dbReference>
<dbReference type="Gene3D" id="1.10.240.10">
    <property type="entry name" value="Tyrosyl-Transfer RNA Synthetase"/>
    <property type="match status" value="1"/>
</dbReference>
<gene>
    <name evidence="15" type="primary">TDEL0A05210</name>
    <name evidence="15" type="ORF">TDEL_0A05210</name>
</gene>
<evidence type="ECO:0000256" key="2">
    <source>
        <dbReference type="ARBA" id="ARBA00004173"/>
    </source>
</evidence>
<evidence type="ECO:0000256" key="12">
    <source>
        <dbReference type="ARBA" id="ARBA00033323"/>
    </source>
</evidence>
<evidence type="ECO:0000256" key="1">
    <source>
        <dbReference type="ARBA" id="ARBA00002025"/>
    </source>
</evidence>
<reference evidence="15 16" key="1">
    <citation type="journal article" date="2011" name="Proc. Natl. Acad. Sci. U.S.A.">
        <title>Evolutionary erosion of yeast sex chromosomes by mating-type switching accidents.</title>
        <authorList>
            <person name="Gordon J.L."/>
            <person name="Armisen D."/>
            <person name="Proux-Wera E."/>
            <person name="Oheigeartaigh S.S."/>
            <person name="Byrne K.P."/>
            <person name="Wolfe K.H."/>
        </authorList>
    </citation>
    <scope>NUCLEOTIDE SEQUENCE [LARGE SCALE GENOMIC DNA]</scope>
    <source>
        <strain evidence="16">ATCC 10662 / CBS 1146 / NBRC 0425 / NCYC 2629 / NRRL Y-866</strain>
    </source>
</reference>
<dbReference type="InterPro" id="IPR036986">
    <property type="entry name" value="S4_RNA-bd_sf"/>
</dbReference>
<comment type="function">
    <text evidence="1">Catalyzes the attachment of tyrosine to tRNA(Tyr) in a two-step reaction: tyrosine is first activated by ATP to form Tyr-AMP and then transferred to the acceptor end of tRNA(Tyr).</text>
</comment>
<dbReference type="SUPFAM" id="SSF55174">
    <property type="entry name" value="Alpha-L RNA-binding motif"/>
    <property type="match status" value="1"/>
</dbReference>
<dbReference type="FunFam" id="1.10.240.10:FF:000001">
    <property type="entry name" value="Tyrosine--tRNA ligase"/>
    <property type="match status" value="1"/>
</dbReference>
<evidence type="ECO:0000256" key="9">
    <source>
        <dbReference type="ARBA" id="ARBA00022946"/>
    </source>
</evidence>
<dbReference type="GO" id="GO:0005524">
    <property type="term" value="F:ATP binding"/>
    <property type="evidence" value="ECO:0007669"/>
    <property type="project" value="UniProtKB-KW"/>
</dbReference>
<dbReference type="InterPro" id="IPR014729">
    <property type="entry name" value="Rossmann-like_a/b/a_fold"/>
</dbReference>
<dbReference type="InterPro" id="IPR024088">
    <property type="entry name" value="Tyr-tRNA-ligase_bac-type"/>
</dbReference>
<dbReference type="InParanoid" id="G8ZMK9"/>
<keyword evidence="6 14" id="KW-0547">Nucleotide-binding</keyword>
<keyword evidence="8 14" id="KW-0648">Protein biosynthesis</keyword>
<evidence type="ECO:0000256" key="3">
    <source>
        <dbReference type="ARBA" id="ARBA00005594"/>
    </source>
</evidence>
<dbReference type="CDD" id="cd00805">
    <property type="entry name" value="TyrRS_core"/>
    <property type="match status" value="1"/>
</dbReference>
<dbReference type="EMBL" id="HE616742">
    <property type="protein sequence ID" value="CCE89853.1"/>
    <property type="molecule type" value="Genomic_DNA"/>
</dbReference>
<organism evidence="15 16">
    <name type="scientific">Torulaspora delbrueckii</name>
    <name type="common">Yeast</name>
    <name type="synonym">Candida colliculosa</name>
    <dbReference type="NCBI Taxonomy" id="4950"/>
    <lineage>
        <taxon>Eukaryota</taxon>
        <taxon>Fungi</taxon>
        <taxon>Dikarya</taxon>
        <taxon>Ascomycota</taxon>
        <taxon>Saccharomycotina</taxon>
        <taxon>Saccharomycetes</taxon>
        <taxon>Saccharomycetales</taxon>
        <taxon>Saccharomycetaceae</taxon>
        <taxon>Torulaspora</taxon>
    </lineage>
</organism>
<keyword evidence="7 14" id="KW-0067">ATP-binding</keyword>
<dbReference type="InterPro" id="IPR002305">
    <property type="entry name" value="aa-tRNA-synth_Ic"/>
</dbReference>
<evidence type="ECO:0000256" key="8">
    <source>
        <dbReference type="ARBA" id="ARBA00022917"/>
    </source>
</evidence>
<protein>
    <recommendedName>
        <fullName evidence="4 14">Tyrosine--tRNA ligase</fullName>
        <ecNumber evidence="4 14">6.1.1.1</ecNumber>
    </recommendedName>
    <alternativeName>
        <fullName evidence="12 14">Tyrosyl-tRNA synthetase</fullName>
    </alternativeName>
</protein>
<dbReference type="NCBIfam" id="TIGR00234">
    <property type="entry name" value="tyrS"/>
    <property type="match status" value="1"/>
</dbReference>
<dbReference type="GO" id="GO:0003723">
    <property type="term" value="F:RNA binding"/>
    <property type="evidence" value="ECO:0007669"/>
    <property type="project" value="InterPro"/>
</dbReference>
<evidence type="ECO:0000256" key="5">
    <source>
        <dbReference type="ARBA" id="ARBA00022598"/>
    </source>
</evidence>
<evidence type="ECO:0000313" key="16">
    <source>
        <dbReference type="Proteomes" id="UP000005627"/>
    </source>
</evidence>
<keyword evidence="10" id="KW-0496">Mitochondrion</keyword>
<evidence type="ECO:0000256" key="11">
    <source>
        <dbReference type="ARBA" id="ARBA00023146"/>
    </source>
</evidence>
<dbReference type="Gene3D" id="3.40.50.620">
    <property type="entry name" value="HUPs"/>
    <property type="match status" value="1"/>
</dbReference>
<comment type="catalytic activity">
    <reaction evidence="13 14">
        <text>tRNA(Tyr) + L-tyrosine + ATP = L-tyrosyl-tRNA(Tyr) + AMP + diphosphate + H(+)</text>
        <dbReference type="Rhea" id="RHEA:10220"/>
        <dbReference type="Rhea" id="RHEA-COMP:9706"/>
        <dbReference type="Rhea" id="RHEA-COMP:9707"/>
        <dbReference type="ChEBI" id="CHEBI:15378"/>
        <dbReference type="ChEBI" id="CHEBI:30616"/>
        <dbReference type="ChEBI" id="CHEBI:33019"/>
        <dbReference type="ChEBI" id="CHEBI:58315"/>
        <dbReference type="ChEBI" id="CHEBI:78442"/>
        <dbReference type="ChEBI" id="CHEBI:78536"/>
        <dbReference type="ChEBI" id="CHEBI:456215"/>
        <dbReference type="EC" id="6.1.1.1"/>
    </reaction>
</comment>
<evidence type="ECO:0000256" key="14">
    <source>
        <dbReference type="RuleBase" id="RU361234"/>
    </source>
</evidence>
<dbReference type="PANTHER" id="PTHR11766:SF0">
    <property type="entry name" value="TYROSINE--TRNA LIGASE, MITOCHONDRIAL"/>
    <property type="match status" value="1"/>
</dbReference>
<keyword evidence="9" id="KW-0809">Transit peptide</keyword>
<evidence type="ECO:0000256" key="10">
    <source>
        <dbReference type="ARBA" id="ARBA00023128"/>
    </source>
</evidence>
<evidence type="ECO:0000256" key="7">
    <source>
        <dbReference type="ARBA" id="ARBA00022840"/>
    </source>
</evidence>
<dbReference type="KEGG" id="tdl:TDEL_0A05210"/>
<dbReference type="Pfam" id="PF00579">
    <property type="entry name" value="tRNA-synt_1b"/>
    <property type="match status" value="1"/>
</dbReference>
<comment type="similarity">
    <text evidence="3 14">Belongs to the class-I aminoacyl-tRNA synthetase family.</text>
</comment>
<dbReference type="PANTHER" id="PTHR11766">
    <property type="entry name" value="TYROSYL-TRNA SYNTHETASE"/>
    <property type="match status" value="1"/>
</dbReference>
<dbReference type="EC" id="6.1.1.1" evidence="4 14"/>
<dbReference type="GeneID" id="11503351"/>
<name>G8ZMK9_TORDE</name>